<evidence type="ECO:0000313" key="7">
    <source>
        <dbReference type="EMBL" id="MEF7617318.1"/>
    </source>
</evidence>
<comment type="caution">
    <text evidence="7">The sequence shown here is derived from an EMBL/GenBank/DDBJ whole genome shotgun (WGS) entry which is preliminary data.</text>
</comment>
<keyword evidence="5 6" id="KW-0472">Membrane</keyword>
<evidence type="ECO:0000313" key="8">
    <source>
        <dbReference type="Proteomes" id="UP001336250"/>
    </source>
</evidence>
<keyword evidence="4 6" id="KW-1133">Transmembrane helix</keyword>
<dbReference type="AlphaFoldDB" id="A0AAW9QLV0"/>
<keyword evidence="8" id="KW-1185">Reference proteome</keyword>
<evidence type="ECO:0000256" key="4">
    <source>
        <dbReference type="ARBA" id="ARBA00022989"/>
    </source>
</evidence>
<feature type="transmembrane region" description="Helical" evidence="6">
    <location>
        <begin position="250"/>
        <end position="275"/>
    </location>
</feature>
<keyword evidence="2" id="KW-1003">Cell membrane</keyword>
<gene>
    <name evidence="7" type="ORF">V4F39_25630</name>
</gene>
<dbReference type="GO" id="GO:0015658">
    <property type="term" value="F:branched-chain amino acid transmembrane transporter activity"/>
    <property type="evidence" value="ECO:0007669"/>
    <property type="project" value="InterPro"/>
</dbReference>
<feature type="transmembrane region" description="Helical" evidence="6">
    <location>
        <begin position="377"/>
        <end position="395"/>
    </location>
</feature>
<accession>A0AAW9QLV0</accession>
<keyword evidence="3 6" id="KW-0812">Transmembrane</keyword>
<feature type="transmembrane region" description="Helical" evidence="6">
    <location>
        <begin position="324"/>
        <end position="347"/>
    </location>
</feature>
<feature type="transmembrane region" description="Helical" evidence="6">
    <location>
        <begin position="165"/>
        <end position="183"/>
    </location>
</feature>
<dbReference type="InterPro" id="IPR043428">
    <property type="entry name" value="LivM-like"/>
</dbReference>
<dbReference type="GO" id="GO:0005886">
    <property type="term" value="C:plasma membrane"/>
    <property type="evidence" value="ECO:0007669"/>
    <property type="project" value="UniProtKB-SubCell"/>
</dbReference>
<dbReference type="EMBL" id="JAZIBG010000056">
    <property type="protein sequence ID" value="MEF7617318.1"/>
    <property type="molecule type" value="Genomic_DNA"/>
</dbReference>
<dbReference type="InterPro" id="IPR001851">
    <property type="entry name" value="ABC_transp_permease"/>
</dbReference>
<evidence type="ECO:0000256" key="3">
    <source>
        <dbReference type="ARBA" id="ARBA00022692"/>
    </source>
</evidence>
<sequence length="421" mass="44590">MNVGRWAVWGGFALVLLAAPLLFSSSLAVTMLSQIGIAIVACLSYNMLLGQGGMLSFGHAVYTGLGAYVAIHALNAMSAGALPIPVSLLPLVGGVAGMGFAVLLGYVTTRKSGTPFAMITLGLAELVFAMSLMVPEFFGGEAGVSGNRVVGKPVWGISFGPQLQVYYLLAAYTFVCTAAMFAFTRTPLGRMLNAVRDNAERVAFVGYDPQRVRYIAFVIAGFFAGVSGGMYALNFEIATAEVVGAARSGAYLLFTFVGGATIFFGPIVGAVLMVLATVLLSEFTKAWLLYLGLLFLFMVMYAPGGIASLLLMNLRLAAFGRLRALWTAYLALGAAAMAALAGAGALVEMVYHLQLDAALGPTVRYLGATLDIRHVDSWFGAVLVMAVGMALFELVRRQFVQQWGEAQAAIERELSRREDSA</sequence>
<feature type="transmembrane region" description="Helical" evidence="6">
    <location>
        <begin position="214"/>
        <end position="238"/>
    </location>
</feature>
<evidence type="ECO:0000256" key="2">
    <source>
        <dbReference type="ARBA" id="ARBA00022475"/>
    </source>
</evidence>
<evidence type="ECO:0000256" key="5">
    <source>
        <dbReference type="ARBA" id="ARBA00023136"/>
    </source>
</evidence>
<name>A0AAW9QLV0_9BURK</name>
<feature type="transmembrane region" description="Helical" evidence="6">
    <location>
        <begin position="54"/>
        <end position="74"/>
    </location>
</feature>
<dbReference type="CDD" id="cd06581">
    <property type="entry name" value="TM_PBP1_LivM_like"/>
    <property type="match status" value="1"/>
</dbReference>
<feature type="transmembrane region" description="Helical" evidence="6">
    <location>
        <begin position="287"/>
        <end position="312"/>
    </location>
</feature>
<dbReference type="RefSeq" id="WP_332293082.1">
    <property type="nucleotide sequence ID" value="NZ_JAZIBG010000056.1"/>
</dbReference>
<proteinExistence type="predicted"/>
<feature type="transmembrane region" description="Helical" evidence="6">
    <location>
        <begin position="86"/>
        <end position="107"/>
    </location>
</feature>
<organism evidence="7 8">
    <name type="scientific">Aquincola agrisoli</name>
    <dbReference type="NCBI Taxonomy" id="3119538"/>
    <lineage>
        <taxon>Bacteria</taxon>
        <taxon>Pseudomonadati</taxon>
        <taxon>Pseudomonadota</taxon>
        <taxon>Betaproteobacteria</taxon>
        <taxon>Burkholderiales</taxon>
        <taxon>Sphaerotilaceae</taxon>
        <taxon>Aquincola</taxon>
    </lineage>
</organism>
<feature type="transmembrane region" description="Helical" evidence="6">
    <location>
        <begin position="113"/>
        <end position="134"/>
    </location>
</feature>
<comment type="subcellular location">
    <subcellularLocation>
        <location evidence="1">Cell membrane</location>
        <topology evidence="1">Multi-pass membrane protein</topology>
    </subcellularLocation>
</comment>
<dbReference type="Proteomes" id="UP001336250">
    <property type="component" value="Unassembled WGS sequence"/>
</dbReference>
<dbReference type="Pfam" id="PF02653">
    <property type="entry name" value="BPD_transp_2"/>
    <property type="match status" value="1"/>
</dbReference>
<dbReference type="PANTHER" id="PTHR30482">
    <property type="entry name" value="HIGH-AFFINITY BRANCHED-CHAIN AMINO ACID TRANSPORT SYSTEM PERMEASE"/>
    <property type="match status" value="1"/>
</dbReference>
<protein>
    <submittedName>
        <fullName evidence="7">Branched-chain amino acid ABC transporter permease</fullName>
    </submittedName>
</protein>
<dbReference type="PANTHER" id="PTHR30482:SF17">
    <property type="entry name" value="ABC TRANSPORTER ATP-BINDING PROTEIN"/>
    <property type="match status" value="1"/>
</dbReference>
<evidence type="ECO:0000256" key="6">
    <source>
        <dbReference type="SAM" id="Phobius"/>
    </source>
</evidence>
<evidence type="ECO:0000256" key="1">
    <source>
        <dbReference type="ARBA" id="ARBA00004651"/>
    </source>
</evidence>
<feature type="transmembrane region" description="Helical" evidence="6">
    <location>
        <begin position="6"/>
        <end position="23"/>
    </location>
</feature>
<reference evidence="7 8" key="1">
    <citation type="submission" date="2024-02" db="EMBL/GenBank/DDBJ databases">
        <title>Genome sequence of Aquincola sp. MAHUQ-54.</title>
        <authorList>
            <person name="Huq M.A."/>
        </authorList>
    </citation>
    <scope>NUCLEOTIDE SEQUENCE [LARGE SCALE GENOMIC DNA]</scope>
    <source>
        <strain evidence="7 8">MAHUQ-54</strain>
    </source>
</reference>